<proteinExistence type="predicted"/>
<evidence type="ECO:0000313" key="2">
    <source>
        <dbReference type="Proteomes" id="UP000028027"/>
    </source>
</evidence>
<dbReference type="Proteomes" id="UP000028027">
    <property type="component" value="Unassembled WGS sequence"/>
</dbReference>
<gene>
    <name evidence="1" type="ORF">AAA799E16_01086</name>
</gene>
<sequence length="220" mass="25072">MSNIDPLLNSRIGIATSYGKPYYRFSTYLKALKLSFDSILPEEIQDYSGHLILTTHKESPKICDTPLLHEDIFEHPPTVIRGIMMQKLNLDFEENDLILGIDPGERTGLSVFYYGKEIESSFHSSVEELVAHIIRVLGGLRAKRKIVKIGNGNMGIAKQIVTLLNLRFCSSFELEFVDERKTSMKIKNFNQRGKRDMLSAKYISQRDGYRHSILPLSMTG</sequence>
<dbReference type="EMBL" id="JNVL01000013">
    <property type="protein sequence ID" value="KER06240.1"/>
    <property type="molecule type" value="Genomic_DNA"/>
</dbReference>
<evidence type="ECO:0000313" key="1">
    <source>
        <dbReference type="EMBL" id="KER06240.1"/>
    </source>
</evidence>
<protein>
    <submittedName>
        <fullName evidence="1">Uncharacterized protein</fullName>
    </submittedName>
</protein>
<dbReference type="AlphaFoldDB" id="A0A081S5N7"/>
<reference evidence="1 2" key="1">
    <citation type="submission" date="2014-06" db="EMBL/GenBank/DDBJ databases">
        <authorList>
            <person name="Ngugi D.K."/>
            <person name="Blom J."/>
            <person name="Alam I."/>
            <person name="Rashid M."/>
            <person name="Ba Alawi W."/>
            <person name="Zhang G."/>
            <person name="Hikmawan T."/>
            <person name="Guan Y."/>
            <person name="Antunes A."/>
            <person name="Siam R."/>
            <person name="Eldorry H."/>
            <person name="Bajic V."/>
            <person name="Stingl U."/>
        </authorList>
    </citation>
    <scope>NUCLEOTIDE SEQUENCE [LARGE SCALE GENOMIC DNA]</scope>
    <source>
        <strain evidence="1">SCGC AAA799-E16</strain>
    </source>
</reference>
<dbReference type="PATRIC" id="fig|1502292.3.peg.1005"/>
<accession>A0A081S5N7</accession>
<comment type="caution">
    <text evidence="1">The sequence shown here is derived from an EMBL/GenBank/DDBJ whole genome shotgun (WGS) entry which is preliminary data.</text>
</comment>
<name>A0A081S5N7_9ARCH</name>
<keyword evidence="2" id="KW-1185">Reference proteome</keyword>
<organism evidence="1 2">
    <name type="scientific">Marine Group I thaumarchaeote SCGC AAA799-E16</name>
    <dbReference type="NCBI Taxonomy" id="1502292"/>
    <lineage>
        <taxon>Archaea</taxon>
        <taxon>Nitrososphaerota</taxon>
        <taxon>Marine Group I</taxon>
    </lineage>
</organism>